<feature type="compositionally biased region" description="Polar residues" evidence="1">
    <location>
        <begin position="575"/>
        <end position="586"/>
    </location>
</feature>
<feature type="compositionally biased region" description="Low complexity" evidence="1">
    <location>
        <begin position="170"/>
        <end position="206"/>
    </location>
</feature>
<accession>A0AAI9UV66</accession>
<proteinExistence type="predicted"/>
<dbReference type="GO" id="GO:0031297">
    <property type="term" value="P:replication fork processing"/>
    <property type="evidence" value="ECO:0007669"/>
    <property type="project" value="InterPro"/>
</dbReference>
<feature type="region of interest" description="Disordered" evidence="1">
    <location>
        <begin position="2939"/>
        <end position="2975"/>
    </location>
</feature>
<reference evidence="3" key="1">
    <citation type="submission" date="2016-11" db="EMBL/GenBank/DDBJ databases">
        <title>The genome sequence of Colletotrichum cuscutae.</title>
        <authorList>
            <person name="Baroncelli R."/>
        </authorList>
    </citation>
    <scope>NUCLEOTIDE SEQUENCE</scope>
    <source>
        <strain evidence="3">IMI 304802</strain>
    </source>
</reference>
<feature type="compositionally biased region" description="Acidic residues" evidence="1">
    <location>
        <begin position="315"/>
        <end position="326"/>
    </location>
</feature>
<dbReference type="EMBL" id="MPDP01000267">
    <property type="protein sequence ID" value="KAK1463661.1"/>
    <property type="molecule type" value="Genomic_DNA"/>
</dbReference>
<feature type="region of interest" description="Disordered" evidence="1">
    <location>
        <begin position="1"/>
        <end position="258"/>
    </location>
</feature>
<dbReference type="GO" id="GO:0035361">
    <property type="term" value="C:Cul8-RING ubiquitin ligase complex"/>
    <property type="evidence" value="ECO:0007669"/>
    <property type="project" value="TreeGrafter"/>
</dbReference>
<dbReference type="SMART" id="SM00382">
    <property type="entry name" value="AAA"/>
    <property type="match status" value="1"/>
</dbReference>
<dbReference type="GO" id="GO:0016887">
    <property type="term" value="F:ATP hydrolysis activity"/>
    <property type="evidence" value="ECO:0007669"/>
    <property type="project" value="InterPro"/>
</dbReference>
<comment type="caution">
    <text evidence="3">The sequence shown here is derived from an EMBL/GenBank/DDBJ whole genome shotgun (WGS) entry which is preliminary data.</text>
</comment>
<feature type="compositionally biased region" description="Polar residues" evidence="1">
    <location>
        <begin position="873"/>
        <end position="888"/>
    </location>
</feature>
<keyword evidence="4" id="KW-1185">Reference proteome</keyword>
<feature type="compositionally biased region" description="Low complexity" evidence="1">
    <location>
        <begin position="348"/>
        <end position="367"/>
    </location>
</feature>
<feature type="compositionally biased region" description="Low complexity" evidence="1">
    <location>
        <begin position="221"/>
        <end position="233"/>
    </location>
</feature>
<dbReference type="GO" id="GO:0005634">
    <property type="term" value="C:nucleus"/>
    <property type="evidence" value="ECO:0007669"/>
    <property type="project" value="InterPro"/>
</dbReference>
<dbReference type="Pfam" id="PF17862">
    <property type="entry name" value="AAA_lid_3"/>
    <property type="match status" value="1"/>
</dbReference>
<feature type="region of interest" description="Disordered" evidence="1">
    <location>
        <begin position="519"/>
        <end position="606"/>
    </location>
</feature>
<dbReference type="Proteomes" id="UP001239213">
    <property type="component" value="Unassembled WGS sequence"/>
</dbReference>
<dbReference type="InterPro" id="IPR041569">
    <property type="entry name" value="AAA_lid_3"/>
</dbReference>
<sequence length="3310" mass="368461">MANWKELGEVPDSDDELDFDSQDLESLPNPELPLKPTSDTLQTKDVRKSIWDVPESSQDTPADATTDRVATNRHHEVSKPIDGEPPSSPLSSVPDVDELDDPFSLDLDEPAAQVAPTTKTRTRYLPNDRDDSPDPLAGNDTVSTSYVRITAPEPEFPAENDTESLPPPKKSLAASSQPSQQSRQRRLAAQLSASSSPEAEVAAPVEQSNDGNTSPPRPLFASSAASSVASPAPTQLRKQPRPAAIQRVESSNRDEEVARQVAVRYERSFRPRKPIQEHPYLIENAQYSKALKSHGIRPIRMPTEPAPRRQRPEEDSQEKDFEDDSQEPTADAPNGTTDESQFNGLDILLSSSPQLMSSLSDSPLRTSSPKHRGGPSSQPSQGDTDDTSFSEVDDLPSLDKIHRDLLANRSAKKRKRGKGTATKAVVTQTAAPNAPSRPQFQQYDEIYGMLSSPSSSPEVQTTVINHLIDPTSLPTESNAGTVFSEGDDLPIVDGNMLSAPELQGRISVEREPPVFDLTVADMSDVEEDNGSGDVDAQNSSGEESEGRDDGREEVGAAIAKRMRGVLPASWLRLDQQANRPKPTQYQRPDDSPEKGPRRGVAVRRIGRSASSTAAAFLFDDSDDDVVTTQTPTRPSHNIQTVLPFERSEVTEISDDDDGGSVVEEDQVDHMLPSRKRQLTLKDFRQPAKRQKKNDRLSSTQSKKRGRPPKSALRTSGASRLDPFSKSRKSTLSNTRAVARAKPPRLSILDVIEPDAPKFLKIAARAAHSKRHMGRSSPTHKSIRLATRKDNVDAGRVLQQWKGGKIRPRSGLQTKKPRPTGSSGRHPLTQLPSNVFSRGAVSSPKARSATQSDELRRETSTPLTPLPEAHSRIRQMSRSNSVTSQQTQDTRNRPAQLETDLTQQPGRVGFQAKKRALDALFKHNHSQSLSSRSAHLDSFLDDTSSVVSGHSLAAGGSPAPAAVKRPILKRPRKPVQPIQIDVTAAHFRHADDPMPTIELITPVETPKAAFNDNQLLGLGPFGTHYTQHFDIFPLDRGVFFHETTLIGSGRVSSIAYDQFPEKVWNYRPRISYSLGEMVLRWDSWTEQVSSEFGIVMDGILEQILRPSLSAEVTPNAKAAARFVLDYVQKAMSFTNDANAASFIARVSDVVKSFLTRFESEDVNDLAQRRELADVLSNVFLVVSYAVRLCQKSPALMTESFAMEALLRKTAETLVRSLLGIGLDDVTQLYDDLQTLRYRERGIRSDKFVAHAWVVLIKALEYLRIPRMTFWDVTYSCMIQPSVIRGMDSQEFENLWRKMFTLLPLCEFDDNGVVVSDRRHLVPLEGWNLPQQVLKRVFQLYRDNPRQSSSFNDYCRALVSRCHYLVDQWGWQKSSGIIGTIFDFFGSQNLSHLRNEEAFRSARFLDSLHLEPSLLVEPEDRCFHIFLKLVALAIKRLRQNGAINDIRNLVARTLPNHDRQYSKEQDVHQNDLAALRNHHDLLCTLFWAAPPDLRPGIHNLEKLVIPASSHKEACLINLRAWNQLARFVVHEESTASFNPLASWQANVFKQLLDQYNSAAADIQQQFLALSKDDSNNVSEDLMNSIVATNKAATMEIMLFSVKSSMEVVQYASSLELARLASSPYQLQQVFQHFSTLPADFPSTLLQASMTTLERLLGRIESVFNEADDSQDSMASRTLESEDAILMLDRELAAAFLSAARCLLSNQSRGKPGNSGVSTSCVEQSVVVSGMMIGLFVRCGMMALSQVFKPTKYGLFGKAPSKLDCEQRQYLPLFLSVVAQKGATINLEDIGGSLLLLWLMVIIQPSHCLRFENRFGQQLQRQGCPFIPDKAGLVVNPGYAANRDFFEYAASWMRKSLHTADAASKKNMRSEFERVLNAVMIQMRADLQIMTADELQHPSYIKFVRNIISLIKAHGSDICPVQKFFLEVSKEYSPPMQDPQLQAALIQSYGFKLAEGDPRVPSTLFHFLLNNFKGALQRGRLPHEVVLLKGALENDAIMSFVLSKMLPAVLHATLSNVEAYAMLDVLCDALGLAIKSSPIPRQVSEDNMGCIAALVTTTLAWANALGRSMLSPEHVHVLRRITWLLNAFQPSLEAFSFMVTEPRGWDNVMSMLHWFSLLAQGAQEYLENQETPFIAASGLFRRLRTLNEIFTIQDTTVLTWSEHIGNDISRNWVTTGPLLTVSPHNRGTPSTQSGIGSLRPKWDMQELTTSLLDQMRNWHEWWTRVKELPADTEEDPSRMILLRFTYFGVGLSVSVGEDSAEIQPFSLSMVPASTARKQTRSLLPRNDTANCWHFAHCPSESLSVAHRSQCRHFHPSFRLRKSPSEGGAEDGKPPDKPAGEQEDGSRSKDGSISKTESVTAESAFRRSRGGAFASARARLSRPRAADELPPVKLPQSFLDNSVSLYDPENRINTLTNDLWHHRYMGARWHDLLWKDLDLVFSHASWSEAKLQDALRRGNLEAIERRCRLLAEASQWLSLSIDEMRSSNNLQNSREPLPTTEFADMLRYSNKFVLSNLLSQHTRATADADPTQDPDSVLQSLVEQYIEEGRPKLRRDGLRLFDPRIRGEVVTAVCAELSLQPDASAAGRELKRPLTVVNIPNYTGRSHTKKLMKHVASCAEADLIHLDAQELAMLVGDYIGQDCAYSRGSISMLGYRSAEMNGRLVKGEEPSKPNDEDLSGEIEAAWVNLRDHGVDGGYGNPMDNELQKIKEGPKDYILPSVDRWENLKINAVLEEIANSATKMTSKPDRNLIIHVDDFVELNMTLEGALLIGRLRTIVDTMWRAGKRVTLVGTSSNENPSEQYASTLKEIAAEECLIPLPLNFQRITDAANTKKIYEANDYLQENLRNIQHMLKSISGQTRDTSKLRIVGVSKSSPPQFLLDDTHGSYMEVSLIPRVLATSILPLSDVYHITRLFYACEGTVRPDESWRVLFDVVESSSYSTAQLHRTQDRPTRSKPSSAGASSSADMQKPEPERLRVSGNYNDYEKKLLSGLVNSSEIKTTFADVHADAETKNNLKLLTSLSLVRPEAFTYGVLATDRIPGCLLYGPPGTGKTLLAKAVAKESGANMLEVSGASINDMYVGQSEKNVRALFSLAKKLSPLVIFIDEADALLAARGQRNRAAHRETINQFLREWDGMSDTKAFIMVATNRPFDLDDAVLRRLPRKILVDLPLKADRASILRILLKGETLDASVDVDDVARKTVLYSGSDLKNLCVAAAMTAVQEESEVAARHTGPEPYVFPPKRTLAKHHFDKALKMIAASVSEDMDSLKSIRRFDEKYGDVRAKNSQKRKGMGFGVLPTSTDAEEARVRQAVA</sequence>
<dbReference type="Pfam" id="PF09462">
    <property type="entry name" value="Mus7"/>
    <property type="match status" value="1"/>
</dbReference>
<feature type="region of interest" description="Disordered" evidence="1">
    <location>
        <begin position="671"/>
        <end position="738"/>
    </location>
</feature>
<dbReference type="GO" id="GO:0005524">
    <property type="term" value="F:ATP binding"/>
    <property type="evidence" value="ECO:0007669"/>
    <property type="project" value="InterPro"/>
</dbReference>
<dbReference type="Gene3D" id="1.10.8.60">
    <property type="match status" value="1"/>
</dbReference>
<feature type="compositionally biased region" description="Low complexity" evidence="1">
    <location>
        <begin position="419"/>
        <end position="431"/>
    </location>
</feature>
<feature type="compositionally biased region" description="Basic and acidic residues" evidence="1">
    <location>
        <begin position="73"/>
        <end position="82"/>
    </location>
</feature>
<dbReference type="PANTHER" id="PTHR28122:SF1">
    <property type="entry name" value="E3 UBIQUITIN-PROTEIN LIGASE SUBSTRATE RECEPTOR MMS22"/>
    <property type="match status" value="1"/>
</dbReference>
<feature type="compositionally biased region" description="Basic and acidic residues" evidence="1">
    <location>
        <begin position="2326"/>
        <end position="2348"/>
    </location>
</feature>
<feature type="region of interest" description="Disordered" evidence="1">
    <location>
        <begin position="766"/>
        <end position="907"/>
    </location>
</feature>
<feature type="region of interest" description="Disordered" evidence="1">
    <location>
        <begin position="2314"/>
        <end position="2362"/>
    </location>
</feature>
<evidence type="ECO:0000313" key="3">
    <source>
        <dbReference type="EMBL" id="KAK1463661.1"/>
    </source>
</evidence>
<feature type="compositionally biased region" description="Acidic residues" evidence="1">
    <location>
        <begin position="383"/>
        <end position="396"/>
    </location>
</feature>
<dbReference type="PANTHER" id="PTHR28122">
    <property type="entry name" value="E3 UBIQUITIN-PROTEIN LIGASE SUBSTRATE RECEPTOR MMS22"/>
    <property type="match status" value="1"/>
</dbReference>
<dbReference type="Gene3D" id="3.40.50.300">
    <property type="entry name" value="P-loop containing nucleotide triphosphate hydrolases"/>
    <property type="match status" value="1"/>
</dbReference>
<feature type="compositionally biased region" description="Basic and acidic residues" evidence="1">
    <location>
        <begin position="397"/>
        <end position="406"/>
    </location>
</feature>
<dbReference type="InterPro" id="IPR003959">
    <property type="entry name" value="ATPase_AAA_core"/>
</dbReference>
<feature type="compositionally biased region" description="Acidic residues" evidence="1">
    <location>
        <begin position="95"/>
        <end position="109"/>
    </location>
</feature>
<dbReference type="SUPFAM" id="SSF52540">
    <property type="entry name" value="P-loop containing nucleoside triphosphate hydrolases"/>
    <property type="match status" value="1"/>
</dbReference>
<feature type="domain" description="AAA+ ATPase" evidence="2">
    <location>
        <begin position="3035"/>
        <end position="3168"/>
    </location>
</feature>
<evidence type="ECO:0000259" key="2">
    <source>
        <dbReference type="SMART" id="SM00382"/>
    </source>
</evidence>
<evidence type="ECO:0000256" key="1">
    <source>
        <dbReference type="SAM" id="MobiDB-lite"/>
    </source>
</evidence>
<feature type="compositionally biased region" description="Basic and acidic residues" evidence="1">
    <location>
        <begin position="587"/>
        <end position="596"/>
    </location>
</feature>
<gene>
    <name evidence="3" type="ORF">CCUS01_08349</name>
</gene>
<feature type="compositionally biased region" description="Acidic residues" evidence="1">
    <location>
        <begin position="9"/>
        <end position="23"/>
    </location>
</feature>
<dbReference type="InterPro" id="IPR027417">
    <property type="entry name" value="P-loop_NTPase"/>
</dbReference>
<dbReference type="InterPro" id="IPR003593">
    <property type="entry name" value="AAA+_ATPase"/>
</dbReference>
<evidence type="ECO:0000313" key="4">
    <source>
        <dbReference type="Proteomes" id="UP001239213"/>
    </source>
</evidence>
<feature type="compositionally biased region" description="Polar residues" evidence="1">
    <location>
        <begin position="334"/>
        <end position="343"/>
    </location>
</feature>
<organism evidence="3 4">
    <name type="scientific">Colletotrichum cuscutae</name>
    <dbReference type="NCBI Taxonomy" id="1209917"/>
    <lineage>
        <taxon>Eukaryota</taxon>
        <taxon>Fungi</taxon>
        <taxon>Dikarya</taxon>
        <taxon>Ascomycota</taxon>
        <taxon>Pezizomycotina</taxon>
        <taxon>Sordariomycetes</taxon>
        <taxon>Hypocreomycetidae</taxon>
        <taxon>Glomerellales</taxon>
        <taxon>Glomerellaceae</taxon>
        <taxon>Colletotrichum</taxon>
        <taxon>Colletotrichum acutatum species complex</taxon>
    </lineage>
</organism>
<feature type="region of interest" description="Disordered" evidence="1">
    <location>
        <begin position="292"/>
        <end position="439"/>
    </location>
</feature>
<dbReference type="GO" id="GO:0000724">
    <property type="term" value="P:double-strand break repair via homologous recombination"/>
    <property type="evidence" value="ECO:0007669"/>
    <property type="project" value="TreeGrafter"/>
</dbReference>
<protein>
    <submittedName>
        <fullName evidence="3">Mus7/MMS22 family protein</fullName>
    </submittedName>
</protein>
<name>A0AAI9UV66_9PEZI</name>
<dbReference type="Pfam" id="PF00004">
    <property type="entry name" value="AAA"/>
    <property type="match status" value="1"/>
</dbReference>
<dbReference type="InterPro" id="IPR019021">
    <property type="entry name" value="Mms22"/>
</dbReference>